<sequence>MSEPALPERAASRILDVALTETADGARDGVPPYSTPVFVPAHPRYPRGGPPTVDFELMAHAGGTPVPVAFTTLELLVAALGDVQPWIAVSLGAYTEAMRDAGLPSVRLDPAVGGTGRGWRPQDLINAYGGEEQA</sequence>
<dbReference type="Proteomes" id="UP000670475">
    <property type="component" value="Unassembled WGS sequence"/>
</dbReference>
<evidence type="ECO:0000313" key="1">
    <source>
        <dbReference type="EMBL" id="MBP0461372.1"/>
    </source>
</evidence>
<dbReference type="NCBIfam" id="NF042914">
    <property type="entry name" value="SAV915_dom"/>
    <property type="match status" value="1"/>
</dbReference>
<comment type="caution">
    <text evidence="1">The sequence shown here is derived from an EMBL/GenBank/DDBJ whole genome shotgun (WGS) entry which is preliminary data.</text>
</comment>
<dbReference type="AlphaFoldDB" id="A0A940MHV6"/>
<evidence type="ECO:0000313" key="2">
    <source>
        <dbReference type="Proteomes" id="UP000670475"/>
    </source>
</evidence>
<protein>
    <recommendedName>
        <fullName evidence="3">SseB family protein</fullName>
    </recommendedName>
</protein>
<dbReference type="EMBL" id="JAGIQL010000182">
    <property type="protein sequence ID" value="MBP0461372.1"/>
    <property type="molecule type" value="Genomic_DNA"/>
</dbReference>
<evidence type="ECO:0008006" key="3">
    <source>
        <dbReference type="Google" id="ProtNLM"/>
    </source>
</evidence>
<reference evidence="1" key="1">
    <citation type="submission" date="2021-03" db="EMBL/GenBank/DDBJ databases">
        <title>Whole genome sequence of Streptomyces bomunensis MMS17-BM035.</title>
        <authorList>
            <person name="Lee J.H."/>
        </authorList>
    </citation>
    <scope>NUCLEOTIDE SEQUENCE</scope>
    <source>
        <strain evidence="1">MMS17-BM035</strain>
    </source>
</reference>
<dbReference type="RefSeq" id="WP_209344607.1">
    <property type="nucleotide sequence ID" value="NZ_JAGIQL010000182.1"/>
</dbReference>
<accession>A0A940MHV6</accession>
<name>A0A940MHV6_9ACTN</name>
<dbReference type="InterPro" id="IPR049975">
    <property type="entry name" value="SAV_915-like_dom"/>
</dbReference>
<proteinExistence type="predicted"/>
<organism evidence="1 2">
    <name type="scientific">Streptomyces montanisoli</name>
    <dbReference type="NCBI Taxonomy" id="2798581"/>
    <lineage>
        <taxon>Bacteria</taxon>
        <taxon>Bacillati</taxon>
        <taxon>Actinomycetota</taxon>
        <taxon>Actinomycetes</taxon>
        <taxon>Kitasatosporales</taxon>
        <taxon>Streptomycetaceae</taxon>
        <taxon>Streptomyces</taxon>
    </lineage>
</organism>
<gene>
    <name evidence="1" type="ORF">JFN87_28500</name>
</gene>
<keyword evidence="2" id="KW-1185">Reference proteome</keyword>